<name>A0A4V0YFD3_9BACL</name>
<sequence length="253" mass="30109">MREVRSLVTRILDIDMDFFLSDIAHWVDNSERLDSEQYVPWDEERFRVFLEERCRLNKDNPIKGRVIEHHDEAFHFWKELIHRGDLQTPFVLTHIDAHSDTGLGDANYVYIMKELLHHPMNTRLRKLNIKKVNYANYLAFTLALGWVTKVEFVLHPEWDNDFLYLHLKDFSDSSGSFQFKAYNKDIDIVMQMHRLLEIKPLLVDPEIPYSLIKEDEFTSALPYDLAVFCKSPGYTPKEADYMLSIFKEYIEEI</sequence>
<proteinExistence type="predicted"/>
<dbReference type="Pfam" id="PF12640">
    <property type="entry name" value="UPF0489"/>
    <property type="match status" value="1"/>
</dbReference>
<keyword evidence="2" id="KW-1185">Reference proteome</keyword>
<protein>
    <submittedName>
        <fullName evidence="1">Uncharacterized protein</fullName>
    </submittedName>
</protein>
<dbReference type="Proteomes" id="UP000293568">
    <property type="component" value="Chromosome"/>
</dbReference>
<reference evidence="1 2" key="1">
    <citation type="submission" date="2019-01" db="EMBL/GenBank/DDBJ databases">
        <title>Genome sequencing of strain FW100M-2.</title>
        <authorList>
            <person name="Heo J."/>
            <person name="Kim S.-J."/>
            <person name="Kim J.-S."/>
            <person name="Hong S.-B."/>
            <person name="Kwon S.-W."/>
        </authorList>
    </citation>
    <scope>NUCLEOTIDE SEQUENCE [LARGE SCALE GENOMIC DNA]</scope>
    <source>
        <strain evidence="1 2">FW100M-2</strain>
    </source>
</reference>
<dbReference type="KEGG" id="pprt:ET464_13780"/>
<evidence type="ECO:0000313" key="2">
    <source>
        <dbReference type="Proteomes" id="UP000293568"/>
    </source>
</evidence>
<organism evidence="1 2">
    <name type="scientific">Paenibacillus protaetiae</name>
    <dbReference type="NCBI Taxonomy" id="2509456"/>
    <lineage>
        <taxon>Bacteria</taxon>
        <taxon>Bacillati</taxon>
        <taxon>Bacillota</taxon>
        <taxon>Bacilli</taxon>
        <taxon>Bacillales</taxon>
        <taxon>Paenibacillaceae</taxon>
        <taxon>Paenibacillus</taxon>
    </lineage>
</organism>
<evidence type="ECO:0000313" key="1">
    <source>
        <dbReference type="EMBL" id="QAY67311.1"/>
    </source>
</evidence>
<dbReference type="OrthoDB" id="157023at2"/>
<gene>
    <name evidence="1" type="ORF">ET464_13780</name>
</gene>
<dbReference type="EMBL" id="CP035492">
    <property type="protein sequence ID" value="QAY67311.1"/>
    <property type="molecule type" value="Genomic_DNA"/>
</dbReference>
<dbReference type="AlphaFoldDB" id="A0A4V0YFD3"/>
<dbReference type="InterPro" id="IPR024131">
    <property type="entry name" value="UPF0489"/>
</dbReference>
<accession>A0A4V0YFD3</accession>